<name>A0ABT0Z260_9FLAO</name>
<comment type="caution">
    <text evidence="1">The sequence shown here is derived from an EMBL/GenBank/DDBJ whole genome shotgun (WGS) entry which is preliminary data.</text>
</comment>
<evidence type="ECO:0008006" key="3">
    <source>
        <dbReference type="Google" id="ProtNLM"/>
    </source>
</evidence>
<proteinExistence type="predicted"/>
<dbReference type="Gene3D" id="3.10.490.10">
    <property type="entry name" value="Gamma-glutamyl cyclotransferase-like"/>
    <property type="match status" value="1"/>
</dbReference>
<dbReference type="Proteomes" id="UP001155077">
    <property type="component" value="Unassembled WGS sequence"/>
</dbReference>
<dbReference type="RefSeq" id="WP_252113210.1">
    <property type="nucleotide sequence ID" value="NZ_JAMSCK010000003.1"/>
</dbReference>
<protein>
    <recommendedName>
        <fullName evidence="3">Histone deacetylase</fullName>
    </recommendedName>
</protein>
<evidence type="ECO:0000313" key="1">
    <source>
        <dbReference type="EMBL" id="MCM8569794.1"/>
    </source>
</evidence>
<evidence type="ECO:0000313" key="2">
    <source>
        <dbReference type="Proteomes" id="UP001155077"/>
    </source>
</evidence>
<sequence>MAPNTINEIWYACYGSNIREERFMCYINGGTPPGAVRNFKGCTDKTKPKKSKKISIPHEMYFAKESVTWNGGGICFLKPKKDENVETLGRTYLITSNQFKDLVRQELKFDGEIIIDFEKLIEDGEYNCMTNGRYGLLLYLGEIEGRPVVSFTSEKFMKDEINQPNQTYLSTIIKGLKEIYQLSDDAIVEYFSDKLGVKDWEIEKDLPGIISEINN</sequence>
<gene>
    <name evidence="1" type="ORF">NE848_10410</name>
</gene>
<keyword evidence="2" id="KW-1185">Reference proteome</keyword>
<reference evidence="1" key="1">
    <citation type="submission" date="2022-06" db="EMBL/GenBank/DDBJ databases">
        <title>Gramella sediminis sp. nov., isolated from deep-sea sediment of the Indian Ocean.</title>
        <authorList>
            <person name="Yang L."/>
        </authorList>
    </citation>
    <scope>NUCLEOTIDE SEQUENCE</scope>
    <source>
        <strain evidence="1">HMD3159</strain>
    </source>
</reference>
<organism evidence="1 2">
    <name type="scientific">Gramella jeungdoensis</name>
    <dbReference type="NCBI Taxonomy" id="708091"/>
    <lineage>
        <taxon>Bacteria</taxon>
        <taxon>Pseudomonadati</taxon>
        <taxon>Bacteroidota</taxon>
        <taxon>Flavobacteriia</taxon>
        <taxon>Flavobacteriales</taxon>
        <taxon>Flavobacteriaceae</taxon>
        <taxon>Christiangramia</taxon>
    </lineage>
</organism>
<accession>A0ABT0Z260</accession>
<dbReference type="EMBL" id="JAMSCK010000003">
    <property type="protein sequence ID" value="MCM8569794.1"/>
    <property type="molecule type" value="Genomic_DNA"/>
</dbReference>